<dbReference type="GO" id="GO:0005886">
    <property type="term" value="C:plasma membrane"/>
    <property type="evidence" value="ECO:0007669"/>
    <property type="project" value="UniProtKB-SubCell"/>
</dbReference>
<dbReference type="Pfam" id="PF00873">
    <property type="entry name" value="ACR_tran"/>
    <property type="match status" value="1"/>
</dbReference>
<dbReference type="Gene3D" id="3.30.70.1430">
    <property type="entry name" value="Multidrug efflux transporter AcrB pore domain"/>
    <property type="match status" value="2"/>
</dbReference>
<dbReference type="InterPro" id="IPR027463">
    <property type="entry name" value="AcrB_DN_DC_subdom"/>
</dbReference>
<evidence type="ECO:0000313" key="9">
    <source>
        <dbReference type="EMBL" id="MYM22611.1"/>
    </source>
</evidence>
<dbReference type="EMBL" id="WWCN01000004">
    <property type="protein sequence ID" value="MYM22611.1"/>
    <property type="molecule type" value="Genomic_DNA"/>
</dbReference>
<evidence type="ECO:0000256" key="8">
    <source>
        <dbReference type="SAM" id="Phobius"/>
    </source>
</evidence>
<evidence type="ECO:0000256" key="2">
    <source>
        <dbReference type="ARBA" id="ARBA00010942"/>
    </source>
</evidence>
<feature type="transmembrane region" description="Helical" evidence="8">
    <location>
        <begin position="915"/>
        <end position="939"/>
    </location>
</feature>
<comment type="similarity">
    <text evidence="2">Belongs to the resistance-nodulation-cell division (RND) (TC 2.A.6) family.</text>
</comment>
<keyword evidence="10" id="KW-1185">Reference proteome</keyword>
<keyword evidence="7 8" id="KW-0472">Membrane</keyword>
<proteinExistence type="inferred from homology"/>
<dbReference type="AlphaFoldDB" id="A0A6L8KDV0"/>
<reference evidence="9 10" key="1">
    <citation type="submission" date="2019-12" db="EMBL/GenBank/DDBJ databases">
        <title>Novel species isolated from a subtropical stream in China.</title>
        <authorList>
            <person name="Lu H."/>
        </authorList>
    </citation>
    <scope>NUCLEOTIDE SEQUENCE [LARGE SCALE GENOMIC DNA]</scope>
    <source>
        <strain evidence="9 10">FT135W</strain>
    </source>
</reference>
<comment type="caution">
    <text evidence="9">The sequence shown here is derived from an EMBL/GenBank/DDBJ whole genome shotgun (WGS) entry which is preliminary data.</text>
</comment>
<feature type="transmembrane region" description="Helical" evidence="8">
    <location>
        <begin position="474"/>
        <end position="494"/>
    </location>
</feature>
<dbReference type="Gene3D" id="1.20.1640.10">
    <property type="entry name" value="Multidrug efflux transporter AcrB transmembrane domain"/>
    <property type="match status" value="2"/>
</dbReference>
<dbReference type="InterPro" id="IPR004763">
    <property type="entry name" value="CusA-like"/>
</dbReference>
<evidence type="ECO:0000256" key="5">
    <source>
        <dbReference type="ARBA" id="ARBA00022692"/>
    </source>
</evidence>
<dbReference type="SUPFAM" id="SSF82714">
    <property type="entry name" value="Multidrug efflux transporter AcrB TolC docking domain, DN and DC subdomains"/>
    <property type="match status" value="2"/>
</dbReference>
<feature type="transmembrane region" description="Helical" evidence="8">
    <location>
        <begin position="388"/>
        <end position="409"/>
    </location>
</feature>
<sequence length="1033" mass="111032">MIARIIDWSVRNRLMVLALCLLLLIGGIESLFRLKLDALPDLSDVQVIVKTDLPGRSPQLVEDQLTYPLAASLLSVPGTKAVRGFSMFGESYVYVIFKDGTDLYWARSRILESLSQSSAKLPAGAAPTLGPDASGVGWVFEYALVDKSGKVPPAQLRALQDFYLKLELQSVPGVAEVATLGGQARQFQVEADPARLAAHGVSLEQLSQAIKDANQTGGGAPLEMARAEYLLRSNGYLNKLDDFDDIPVPTDAGVLRLKQLANVTTGPQQRRGIADLNGAGDVTGGIIVMRHGENALTTIAGVKARLEQLKKGLPAGVEIVTTYDRSGLIERVVHTLRDKLLEESIVVALICGVFLFRIRSALVAIVTLPLGILAALWLMRIQGVSANIMSLGGIAIAVGAMVDAAIVMIENMHRHLERQHADDIWLVVRKAASEVGPALFFSLVIITISFLPVFTLSGQEVRLFAPLAYTKTYAMAAAAMLAITLTPVLMGYAIGGKLPSESANPVNRFLKQLYRPALGAALRRPKTTLVLALALLATALIPFSRIGSEFMPPLDEGDLLYMPTTLPAISASEAADLLQRTDAIIAAMPEVARVFGKAGRSDSATDPAPLSMLETTIMLKPKSQWPAGSSKSNADLIAKLDATVRLAGLTNSWGFPIKTRIDMLSTGIRSALGVKISGPDLATLETQAKQVEAMLRPLPGTRSVFAERIQAGRYIDVEVLREAAARYGLSVADIQRALQMALGGESISTVVEGRERYPVTLRFPRADRNGVEALEEIRLKAAGGAIVPLREVARIGIADGPTELKSENARPVAYVFIDLADADAGRYLEQAQQLLDEHLVLPPGYTLSWQGQYMNFKQGKARLWSAIAMTLLLVSTLLFLHFRDLRKVALVLACLPFSVIGGIWLTYLLGYQLSVAVVIGMIALAGVATEFGIVMLLYLDQALCEQPADTYAAILSGALLRLRPKAMTVAVILGGLLPVMISDDAGADVMKRIAAPLLGGMITAPLFSLIVIPAVYWLALRPESDATRQGENA</sequence>
<protein>
    <submittedName>
        <fullName evidence="9">CusA/CzcA family heavy metal efflux RND transporter</fullName>
    </submittedName>
</protein>
<organism evidence="9 10">
    <name type="scientific">Duganella flavida</name>
    <dbReference type="NCBI Taxonomy" id="2692175"/>
    <lineage>
        <taxon>Bacteria</taxon>
        <taxon>Pseudomonadati</taxon>
        <taxon>Pseudomonadota</taxon>
        <taxon>Betaproteobacteria</taxon>
        <taxon>Burkholderiales</taxon>
        <taxon>Oxalobacteraceae</taxon>
        <taxon>Telluria group</taxon>
        <taxon>Duganella</taxon>
    </lineage>
</organism>
<dbReference type="PRINTS" id="PR00702">
    <property type="entry name" value="ACRIFLAVINRP"/>
</dbReference>
<dbReference type="Proteomes" id="UP000479335">
    <property type="component" value="Unassembled WGS sequence"/>
</dbReference>
<dbReference type="Gene3D" id="3.30.2090.10">
    <property type="entry name" value="Multidrug efflux transporter AcrB TolC docking domain, DN and DC subdomains"/>
    <property type="match status" value="2"/>
</dbReference>
<feature type="transmembrane region" description="Helical" evidence="8">
    <location>
        <begin position="863"/>
        <end position="882"/>
    </location>
</feature>
<keyword evidence="3" id="KW-0813">Transport</keyword>
<keyword evidence="5 8" id="KW-0812">Transmembrane</keyword>
<dbReference type="Gene3D" id="3.30.70.1320">
    <property type="entry name" value="Multidrug efflux transporter AcrB pore domain like"/>
    <property type="match status" value="1"/>
</dbReference>
<dbReference type="RefSeq" id="WP_161006110.1">
    <property type="nucleotide sequence ID" value="NZ_WWCN01000004.1"/>
</dbReference>
<dbReference type="SUPFAM" id="SSF82693">
    <property type="entry name" value="Multidrug efflux transporter AcrB pore domain, PN1, PN2, PC1 and PC2 subdomains"/>
    <property type="match status" value="2"/>
</dbReference>
<evidence type="ECO:0000256" key="1">
    <source>
        <dbReference type="ARBA" id="ARBA00004651"/>
    </source>
</evidence>
<keyword evidence="6 8" id="KW-1133">Transmembrane helix</keyword>
<dbReference type="PANTHER" id="PTHR32063:SF19">
    <property type="entry name" value="CATION EFFLUX SYSTEM PROTEIN CUSA"/>
    <property type="match status" value="1"/>
</dbReference>
<evidence type="ECO:0000256" key="4">
    <source>
        <dbReference type="ARBA" id="ARBA00022475"/>
    </source>
</evidence>
<keyword evidence="4" id="KW-1003">Cell membrane</keyword>
<evidence type="ECO:0000256" key="3">
    <source>
        <dbReference type="ARBA" id="ARBA00022448"/>
    </source>
</evidence>
<comment type="subcellular location">
    <subcellularLocation>
        <location evidence="1">Cell membrane</location>
        <topology evidence="1">Multi-pass membrane protein</topology>
    </subcellularLocation>
</comment>
<name>A0A6L8KDV0_9BURK</name>
<evidence type="ECO:0000256" key="6">
    <source>
        <dbReference type="ARBA" id="ARBA00022989"/>
    </source>
</evidence>
<dbReference type="Gene3D" id="3.30.70.1440">
    <property type="entry name" value="Multidrug efflux transporter AcrB pore domain"/>
    <property type="match status" value="1"/>
</dbReference>
<dbReference type="GO" id="GO:0008324">
    <property type="term" value="F:monoatomic cation transmembrane transporter activity"/>
    <property type="evidence" value="ECO:0007669"/>
    <property type="project" value="InterPro"/>
</dbReference>
<dbReference type="InterPro" id="IPR001036">
    <property type="entry name" value="Acrflvin-R"/>
</dbReference>
<gene>
    <name evidence="9" type="ORF">GTP46_08130</name>
</gene>
<feature type="transmembrane region" description="Helical" evidence="8">
    <location>
        <begin position="993"/>
        <end position="1019"/>
    </location>
</feature>
<dbReference type="PANTHER" id="PTHR32063">
    <property type="match status" value="1"/>
</dbReference>
<feature type="transmembrane region" description="Helical" evidence="8">
    <location>
        <begin position="889"/>
        <end position="909"/>
    </location>
</feature>
<accession>A0A6L8KDV0</accession>
<dbReference type="GO" id="GO:0042910">
    <property type="term" value="F:xenobiotic transmembrane transporter activity"/>
    <property type="evidence" value="ECO:0007669"/>
    <property type="project" value="TreeGrafter"/>
</dbReference>
<evidence type="ECO:0000256" key="7">
    <source>
        <dbReference type="ARBA" id="ARBA00023136"/>
    </source>
</evidence>
<evidence type="ECO:0000313" key="10">
    <source>
        <dbReference type="Proteomes" id="UP000479335"/>
    </source>
</evidence>
<dbReference type="NCBIfam" id="TIGR00914">
    <property type="entry name" value="2A0601"/>
    <property type="match status" value="1"/>
</dbReference>
<dbReference type="SUPFAM" id="SSF82866">
    <property type="entry name" value="Multidrug efflux transporter AcrB transmembrane domain"/>
    <property type="match status" value="2"/>
</dbReference>
<feature type="transmembrane region" description="Helical" evidence="8">
    <location>
        <begin position="435"/>
        <end position="454"/>
    </location>
</feature>
<feature type="transmembrane region" description="Helical" evidence="8">
    <location>
        <begin position="361"/>
        <end position="382"/>
    </location>
</feature>
<feature type="transmembrane region" description="Helical" evidence="8">
    <location>
        <begin position="960"/>
        <end position="981"/>
    </location>
</feature>